<reference evidence="4 5" key="1">
    <citation type="submission" date="2014-01" db="EMBL/GenBank/DDBJ databases">
        <title>Full genme sequencing of cellulolytic bacterium Gynuella sunshinyii YC6258T gen. nov., sp. nov.</title>
        <authorList>
            <person name="Khan H."/>
            <person name="Chung E.J."/>
            <person name="Chung Y.R."/>
        </authorList>
    </citation>
    <scope>NUCLEOTIDE SEQUENCE [LARGE SCALE GENOMIC DNA]</scope>
    <source>
        <strain evidence="4 5">YC6258</strain>
    </source>
</reference>
<gene>
    <name evidence="4" type="ORF">YC6258_00973</name>
</gene>
<feature type="domain" description="Alginate lyase" evidence="3">
    <location>
        <begin position="73"/>
        <end position="311"/>
    </location>
</feature>
<proteinExistence type="predicted"/>
<keyword evidence="2" id="KW-0456">Lyase</keyword>
<accession>A0A0C5VI23</accession>
<evidence type="ECO:0000259" key="3">
    <source>
        <dbReference type="Pfam" id="PF05426"/>
    </source>
</evidence>
<dbReference type="GO" id="GO:0042597">
    <property type="term" value="C:periplasmic space"/>
    <property type="evidence" value="ECO:0007669"/>
    <property type="project" value="InterPro"/>
</dbReference>
<keyword evidence="1" id="KW-0732">Signal</keyword>
<keyword evidence="5" id="KW-1185">Reference proteome</keyword>
<dbReference type="OrthoDB" id="7210452at2"/>
<organism evidence="4 5">
    <name type="scientific">Gynuella sunshinyii YC6258</name>
    <dbReference type="NCBI Taxonomy" id="1445510"/>
    <lineage>
        <taxon>Bacteria</taxon>
        <taxon>Pseudomonadati</taxon>
        <taxon>Pseudomonadota</taxon>
        <taxon>Gammaproteobacteria</taxon>
        <taxon>Oceanospirillales</taxon>
        <taxon>Saccharospirillaceae</taxon>
        <taxon>Gynuella</taxon>
    </lineage>
</organism>
<evidence type="ECO:0000313" key="5">
    <source>
        <dbReference type="Proteomes" id="UP000032266"/>
    </source>
</evidence>
<sequence>MSAKLCDPRGPVMTFRQYFLYGLLLFSPVYYAHAESSMLQVPAEYYRRISIAVADPNSVCSDNIDPYVSTLALTSKYEGSDDSRSDINDDAQAEYLESVATIRAMEKMAAEASDKFIKTGDLTVAQCFLNNLSAWAKAGALLSDDVNEVGQAVRKWFLAATGIAYLKIQSIRSDNGGMTQNEQVDRWFGHLARAVMSFYSDRPIEKVNNHDYWAAWAVMVTAVNLQDHDMYRWAMAKFDQALGQIDGDGYLENELARENKALEYHNFALQPLAMLAVFTTANGDNLFDSHDRALSRLTTRVVEGLQNPDIFAQRTGYTQDTEGLYTAYSLAWIVPFHKYFSMQWPSDLGLESFSKLTNSRLGGDLSWQFNVNLPTRPSDESAEAH</sequence>
<dbReference type="InterPro" id="IPR008397">
    <property type="entry name" value="Alginate_lyase_dom"/>
</dbReference>
<dbReference type="Proteomes" id="UP000032266">
    <property type="component" value="Chromosome"/>
</dbReference>
<dbReference type="PATRIC" id="fig|1445510.3.peg.953"/>
<name>A0A0C5VI23_9GAMM</name>
<dbReference type="Pfam" id="PF05426">
    <property type="entry name" value="Alginate_lyase"/>
    <property type="match status" value="1"/>
</dbReference>
<dbReference type="AlphaFoldDB" id="A0A0C5VI23"/>
<dbReference type="KEGG" id="gsn:YC6258_00973"/>
<dbReference type="GO" id="GO:0016829">
    <property type="term" value="F:lyase activity"/>
    <property type="evidence" value="ECO:0007669"/>
    <property type="project" value="UniProtKB-KW"/>
</dbReference>
<dbReference type="SUPFAM" id="SSF48230">
    <property type="entry name" value="Chondroitin AC/alginate lyase"/>
    <property type="match status" value="1"/>
</dbReference>
<dbReference type="EMBL" id="CP007142">
    <property type="protein sequence ID" value="AJQ93023.1"/>
    <property type="molecule type" value="Genomic_DNA"/>
</dbReference>
<dbReference type="InterPro" id="IPR008929">
    <property type="entry name" value="Chondroitin_lyas"/>
</dbReference>
<dbReference type="STRING" id="1445510.YC6258_00973"/>
<evidence type="ECO:0000256" key="1">
    <source>
        <dbReference type="ARBA" id="ARBA00022729"/>
    </source>
</evidence>
<dbReference type="HOGENOM" id="CLU_064286_0_0_6"/>
<evidence type="ECO:0000313" key="4">
    <source>
        <dbReference type="EMBL" id="AJQ93023.1"/>
    </source>
</evidence>
<evidence type="ECO:0000256" key="2">
    <source>
        <dbReference type="ARBA" id="ARBA00023239"/>
    </source>
</evidence>
<protein>
    <recommendedName>
        <fullName evidence="3">Alginate lyase domain-containing protein</fullName>
    </recommendedName>
</protein>
<dbReference type="Gene3D" id="1.50.10.100">
    <property type="entry name" value="Chondroitin AC/alginate lyase"/>
    <property type="match status" value="1"/>
</dbReference>